<feature type="compositionally biased region" description="Polar residues" evidence="1">
    <location>
        <begin position="983"/>
        <end position="997"/>
    </location>
</feature>
<feature type="compositionally biased region" description="Polar residues" evidence="1">
    <location>
        <begin position="1201"/>
        <end position="1222"/>
    </location>
</feature>
<dbReference type="WBParaSite" id="jg12099">
    <property type="protein sequence ID" value="jg12099"/>
    <property type="gene ID" value="jg12099"/>
</dbReference>
<feature type="compositionally biased region" description="Low complexity" evidence="1">
    <location>
        <begin position="655"/>
        <end position="665"/>
    </location>
</feature>
<sequence length="1552" mass="171605">MRQRSYSSHEEEPDYSNIMEKYGHPSFDYDDAAPNETSGTESKIKLTCSGDNMAEVDAVEEEEDLWMQPQHEYKVPDNWESNRTTMKMWTTDFSENEPQLEDSKQGEPEINVDTVRGCWENATPVGVKSQDDVLNGSASQISNDSTNHSYEIEMEEITSPTTIVSSANSTPIKTISQSKPVIKPQPPEIVLTVVKDKKASTPLSSYATALQAEKEERDAQSAFAKEVFQQIQSFGEAADDEFDVQWATTAPVKHTTTTHFQKDVFESANSYSPDSQPTQAIGVMVASSAEAAPAAQKQHQEEPKQVDKATSEETVRTSDQQPVVSRANPFLNSPEEDEDHDGIVVEQVGLDSEDKDFSVEAEQYYKSRNPYFAHRPGHGNTEGRYHARDFERRPLHGTTIPPLIPDNVLSRRRAASNVTNALQNGALPHWQQQPQTCAYNLITGSNTLAKTSPLTESTQDQSSPAPVLTPTRTAPPPHLMWLQKIPYPKMAQHSSMPPSYAAHLDALKQQQEQQQHRFTTDIAQAEDLLPANQVHSQLNWRLDKPQDQKQVLFTAPGAENTPTLGSSLPSASHTPLLQNGSLEESEGDGVASPRLKRSPAMILGTSLTSSSGDKAAYTINTSYLYNVGKKNVSNTFAPDTTFQEDVPCKQQAAPTSNTTTNNNNSIFDTMGRRRLPSLPAPTSFAQSSTYLPSQDHPSTAHSLPTSTSQLPTSAQIYYSGLIPLSTASSSSPLYYTSSAPERKDVAVNGGPGGATSLIIFDSSTSAASTLSQALHRPYPPPSSQSRPQSAAGSLFHSPGQSYHPSDPAILPGATYKQPPVKTQRLTSFAAPVTSNNKAACDTVNQLRFKKELRERLANRKLALEACEIEANHREYAINKMLHSGLMPASLRLLPISMAELEAIPSVIKCQLPAELIKGAKVVPGRTGLATTSAASQANGSLLENLYVKEYERGLRAEPPSSHNILVPSPTKRSIGCQSDAALPTTTAPSSRTSGLSNTSLKLQLKANQHNNRGPARGPSTSAMVDHETQTSSYVPEWTGSNTAAPTTNYGQKSSRAPVVLTSSSYLSAKDDRRRNPHPRFFNPTPESWEDAERKRREVQLELDWRRHRLSSMVDLRQLAEDPVNLRPMPFPSSSSDYSSTVPHYGSLPRIGSSNWANQTQQAAAPLPCYRYGSLPRNYERFMEGNGDSYGYRPTQPLDFGGSSNPWESSTAEWPRATQPSDTPYSRSINYLDLDSQQAGVDRRPDLLSQYANYLNQQFMLEQEQLPLNAADYSARPAPPSGQLLDWPTAPALQSLPPHLAAEYPMRMSASSKLEEDLLKMAYQEEEQERQRMIHDPLFQQPPSTGLPWPAREEPLYYPPPVYSRGEANYGSRPTNLEMGNYGNYLRNRAQSLRQLDRLQQHQDMVNQNARLHYPQYSTLQPQQMSSSADMFPNYSQRPGYGAVAEQMRYAQRGYGREMEGDGLNKVMQEYNKNSSTFNFPRQQHQNYETNRGAPLMGSSSYGYSQQGNTRASRSMDGGGFGRYGVYHNNNLDLLGDGRIGSIMAPFSLFDGR</sequence>
<feature type="region of interest" description="Disordered" evidence="1">
    <location>
        <begin position="645"/>
        <end position="708"/>
    </location>
</feature>
<feature type="compositionally biased region" description="Low complexity" evidence="1">
    <location>
        <begin position="287"/>
        <end position="297"/>
    </location>
</feature>
<feature type="compositionally biased region" description="Polar residues" evidence="1">
    <location>
        <begin position="683"/>
        <end position="701"/>
    </location>
</feature>
<feature type="region of interest" description="Disordered" evidence="1">
    <location>
        <begin position="1198"/>
        <end position="1222"/>
    </location>
</feature>
<feature type="region of interest" description="Disordered" evidence="1">
    <location>
        <begin position="770"/>
        <end position="815"/>
    </location>
</feature>
<feature type="compositionally biased region" description="Polar residues" evidence="1">
    <location>
        <begin position="1031"/>
        <end position="1066"/>
    </location>
</feature>
<accession>A0A915CSX5</accession>
<feature type="compositionally biased region" description="Polar residues" evidence="1">
    <location>
        <begin position="451"/>
        <end position="464"/>
    </location>
</feature>
<feature type="region of interest" description="Disordered" evidence="1">
    <location>
        <begin position="1031"/>
        <end position="1089"/>
    </location>
</feature>
<keyword evidence="2" id="KW-1185">Reference proteome</keyword>
<dbReference type="Proteomes" id="UP000887574">
    <property type="component" value="Unplaced"/>
</dbReference>
<feature type="compositionally biased region" description="Polar residues" evidence="1">
    <location>
        <begin position="560"/>
        <end position="582"/>
    </location>
</feature>
<evidence type="ECO:0000313" key="2">
    <source>
        <dbReference type="Proteomes" id="UP000887574"/>
    </source>
</evidence>
<feature type="compositionally biased region" description="Low complexity" evidence="1">
    <location>
        <begin position="783"/>
        <end position="793"/>
    </location>
</feature>
<feature type="compositionally biased region" description="Basic and acidic residues" evidence="1">
    <location>
        <begin position="298"/>
        <end position="316"/>
    </location>
</feature>
<reference evidence="3" key="1">
    <citation type="submission" date="2022-11" db="UniProtKB">
        <authorList>
            <consortium name="WormBaseParasite"/>
        </authorList>
    </citation>
    <scope>IDENTIFICATION</scope>
</reference>
<protein>
    <submittedName>
        <fullName evidence="3">Uncharacterized protein</fullName>
    </submittedName>
</protein>
<feature type="region of interest" description="Disordered" evidence="1">
    <location>
        <begin position="958"/>
        <end position="997"/>
    </location>
</feature>
<evidence type="ECO:0000256" key="1">
    <source>
        <dbReference type="SAM" id="MobiDB-lite"/>
    </source>
</evidence>
<proteinExistence type="predicted"/>
<organism evidence="2 3">
    <name type="scientific">Ditylenchus dipsaci</name>
    <dbReference type="NCBI Taxonomy" id="166011"/>
    <lineage>
        <taxon>Eukaryota</taxon>
        <taxon>Metazoa</taxon>
        <taxon>Ecdysozoa</taxon>
        <taxon>Nematoda</taxon>
        <taxon>Chromadorea</taxon>
        <taxon>Rhabditida</taxon>
        <taxon>Tylenchina</taxon>
        <taxon>Tylenchomorpha</taxon>
        <taxon>Sphaerularioidea</taxon>
        <taxon>Anguinidae</taxon>
        <taxon>Anguininae</taxon>
        <taxon>Ditylenchus</taxon>
    </lineage>
</organism>
<feature type="region of interest" description="Disordered" evidence="1">
    <location>
        <begin position="557"/>
        <end position="596"/>
    </location>
</feature>
<feature type="region of interest" description="Disordered" evidence="1">
    <location>
        <begin position="1"/>
        <end position="43"/>
    </location>
</feature>
<evidence type="ECO:0000313" key="3">
    <source>
        <dbReference type="WBParaSite" id="jg12099"/>
    </source>
</evidence>
<feature type="region of interest" description="Disordered" evidence="1">
    <location>
        <begin position="451"/>
        <end position="470"/>
    </location>
</feature>
<feature type="region of interest" description="Disordered" evidence="1">
    <location>
        <begin position="287"/>
        <end position="337"/>
    </location>
</feature>
<name>A0A915CSX5_9BILA</name>